<feature type="transmembrane region" description="Helical" evidence="1">
    <location>
        <begin position="232"/>
        <end position="254"/>
    </location>
</feature>
<feature type="transmembrane region" description="Helical" evidence="1">
    <location>
        <begin position="85"/>
        <end position="104"/>
    </location>
</feature>
<dbReference type="InterPro" id="IPR000620">
    <property type="entry name" value="EamA_dom"/>
</dbReference>
<feature type="transmembrane region" description="Helical" evidence="1">
    <location>
        <begin position="59"/>
        <end position="78"/>
    </location>
</feature>
<dbReference type="SUPFAM" id="SSF103481">
    <property type="entry name" value="Multidrug resistance efflux transporter EmrE"/>
    <property type="match status" value="1"/>
</dbReference>
<feature type="transmembrane region" description="Helical" evidence="1">
    <location>
        <begin position="110"/>
        <end position="131"/>
    </location>
</feature>
<gene>
    <name evidence="3" type="ORF">ABI_46190</name>
</gene>
<dbReference type="AlphaFoldDB" id="F4QTX1"/>
<dbReference type="HOGENOM" id="CLU_082109_0_0_5"/>
<dbReference type="EMBL" id="GL883081">
    <property type="protein sequence ID" value="EGF89271.1"/>
    <property type="molecule type" value="Genomic_DNA"/>
</dbReference>
<dbReference type="RefSeq" id="WP_006275392.1">
    <property type="nucleotide sequence ID" value="NZ_GL883081.1"/>
</dbReference>
<feature type="transmembrane region" description="Helical" evidence="1">
    <location>
        <begin position="29"/>
        <end position="47"/>
    </location>
</feature>
<keyword evidence="1" id="KW-0472">Membrane</keyword>
<protein>
    <recommendedName>
        <fullName evidence="2">EamA domain-containing protein</fullName>
    </recommendedName>
</protein>
<dbReference type="Proteomes" id="UP000006512">
    <property type="component" value="Unassembled WGS sequence"/>
</dbReference>
<dbReference type="InterPro" id="IPR037185">
    <property type="entry name" value="EmrE-like"/>
</dbReference>
<feature type="transmembrane region" description="Helical" evidence="1">
    <location>
        <begin position="206"/>
        <end position="226"/>
    </location>
</feature>
<dbReference type="eggNOG" id="COG0697">
    <property type="taxonomic scope" value="Bacteria"/>
</dbReference>
<evidence type="ECO:0000313" key="3">
    <source>
        <dbReference type="EMBL" id="EGF89271.1"/>
    </source>
</evidence>
<organism evidence="3 4">
    <name type="scientific">Asticcacaulis biprosthecium C19</name>
    <dbReference type="NCBI Taxonomy" id="715226"/>
    <lineage>
        <taxon>Bacteria</taxon>
        <taxon>Pseudomonadati</taxon>
        <taxon>Pseudomonadota</taxon>
        <taxon>Alphaproteobacteria</taxon>
        <taxon>Caulobacterales</taxon>
        <taxon>Caulobacteraceae</taxon>
        <taxon>Asticcacaulis</taxon>
    </lineage>
</organism>
<evidence type="ECO:0000259" key="2">
    <source>
        <dbReference type="Pfam" id="PF00892"/>
    </source>
</evidence>
<dbReference type="GO" id="GO:0016020">
    <property type="term" value="C:membrane"/>
    <property type="evidence" value="ECO:0007669"/>
    <property type="project" value="InterPro"/>
</dbReference>
<feature type="transmembrane region" description="Helical" evidence="1">
    <location>
        <begin position="143"/>
        <end position="162"/>
    </location>
</feature>
<dbReference type="Pfam" id="PF00892">
    <property type="entry name" value="EamA"/>
    <property type="match status" value="1"/>
</dbReference>
<keyword evidence="4" id="KW-1185">Reference proteome</keyword>
<sequence>MFGIAAALLYGVTDFVARFANKSNGVVKTLLWGQGLLAVLLTVAVILVDHPVSATIGEWSILMASNLMIMAGTACLYHGLATGRLAVVAPVMSGYGAISGLLALASGSAITLLGGAGLALTAVGAVLAAASPRKDRDIGNGRPSGWLPAAGAAVMYGGAYWIQGTWSLPVFGALDTLWSYYLSGTLVFGLVAAIRRQDMRLDGVKGSALIFGTALLAAGGYFALSFSQMSGGVAIGPALGATASAITVMLAFVFLREKVAWPGWLGVASVVAGVAALHLGK</sequence>
<feature type="domain" description="EamA" evidence="2">
    <location>
        <begin position="151"/>
        <end position="276"/>
    </location>
</feature>
<keyword evidence="1" id="KW-1133">Transmembrane helix</keyword>
<feature type="transmembrane region" description="Helical" evidence="1">
    <location>
        <begin position="261"/>
        <end position="280"/>
    </location>
</feature>
<proteinExistence type="predicted"/>
<feature type="transmembrane region" description="Helical" evidence="1">
    <location>
        <begin position="177"/>
        <end position="194"/>
    </location>
</feature>
<accession>F4QTX1</accession>
<evidence type="ECO:0000313" key="4">
    <source>
        <dbReference type="Proteomes" id="UP000006512"/>
    </source>
</evidence>
<keyword evidence="1" id="KW-0812">Transmembrane</keyword>
<reference evidence="4" key="1">
    <citation type="submission" date="2011-03" db="EMBL/GenBank/DDBJ databases">
        <title>Draft genome sequence of Brevundimonas diminuta.</title>
        <authorList>
            <person name="Brown P.J.B."/>
            <person name="Buechlein A."/>
            <person name="Hemmerich C."/>
            <person name="Brun Y.V."/>
        </authorList>
    </citation>
    <scope>NUCLEOTIDE SEQUENCE [LARGE SCALE GENOMIC DNA]</scope>
    <source>
        <strain evidence="4">C19</strain>
    </source>
</reference>
<name>F4QTX1_9CAUL</name>
<evidence type="ECO:0000256" key="1">
    <source>
        <dbReference type="SAM" id="Phobius"/>
    </source>
</evidence>